<protein>
    <submittedName>
        <fullName evidence="2">Uncharacterized membrane protein YsdA (DUF1294 family)</fullName>
    </submittedName>
</protein>
<feature type="transmembrane region" description="Helical" evidence="1">
    <location>
        <begin position="65"/>
        <end position="85"/>
    </location>
</feature>
<dbReference type="PIRSF" id="PIRSF002599">
    <property type="entry name" value="Cold_shock_A"/>
    <property type="match status" value="1"/>
</dbReference>
<sequence>MKLILLLWFVVMNMIGYVVMAEDKKKAQRRRERTPERTLFLLAFIGGALGVLIAMYKKRHKTQHISFRVGIPALLFLNAVLYGYFLR</sequence>
<comment type="caution">
    <text evidence="2">The sequence shown here is derived from an EMBL/GenBank/DDBJ whole genome shotgun (WGS) entry which is preliminary data.</text>
</comment>
<keyword evidence="1" id="KW-0812">Transmembrane</keyword>
<organism evidence="2 3">
    <name type="scientific">Paenibacillus shirakamiensis</name>
    <dbReference type="NCBI Taxonomy" id="1265935"/>
    <lineage>
        <taxon>Bacteria</taxon>
        <taxon>Bacillati</taxon>
        <taxon>Bacillota</taxon>
        <taxon>Bacilli</taxon>
        <taxon>Bacillales</taxon>
        <taxon>Paenibacillaceae</taxon>
        <taxon>Paenibacillus</taxon>
    </lineage>
</organism>
<feature type="transmembrane region" description="Helical" evidence="1">
    <location>
        <begin position="37"/>
        <end position="56"/>
    </location>
</feature>
<evidence type="ECO:0000256" key="1">
    <source>
        <dbReference type="SAM" id="Phobius"/>
    </source>
</evidence>
<dbReference type="Pfam" id="PF06961">
    <property type="entry name" value="DUF1294"/>
    <property type="match status" value="1"/>
</dbReference>
<keyword evidence="3" id="KW-1185">Reference proteome</keyword>
<keyword evidence="1" id="KW-0472">Membrane</keyword>
<evidence type="ECO:0000313" key="3">
    <source>
        <dbReference type="Proteomes" id="UP001519288"/>
    </source>
</evidence>
<accession>A0ABS4JGQ4</accession>
<dbReference type="EMBL" id="JAGGLD010000002">
    <property type="protein sequence ID" value="MBP2000892.1"/>
    <property type="molecule type" value="Genomic_DNA"/>
</dbReference>
<dbReference type="InterPro" id="IPR012156">
    <property type="entry name" value="Cold_shock_CspA"/>
</dbReference>
<name>A0ABS4JGQ4_9BACL</name>
<dbReference type="Proteomes" id="UP001519288">
    <property type="component" value="Unassembled WGS sequence"/>
</dbReference>
<evidence type="ECO:0000313" key="2">
    <source>
        <dbReference type="EMBL" id="MBP2000892.1"/>
    </source>
</evidence>
<keyword evidence="1" id="KW-1133">Transmembrane helix</keyword>
<reference evidence="2 3" key="1">
    <citation type="submission" date="2021-03" db="EMBL/GenBank/DDBJ databases">
        <title>Genomic Encyclopedia of Type Strains, Phase IV (KMG-IV): sequencing the most valuable type-strain genomes for metagenomic binning, comparative biology and taxonomic classification.</title>
        <authorList>
            <person name="Goeker M."/>
        </authorList>
    </citation>
    <scope>NUCLEOTIDE SEQUENCE [LARGE SCALE GENOMIC DNA]</scope>
    <source>
        <strain evidence="2 3">DSM 26806</strain>
    </source>
</reference>
<proteinExistence type="predicted"/>
<gene>
    <name evidence="2" type="ORF">J2Z69_001923</name>
</gene>
<dbReference type="InterPro" id="IPR010718">
    <property type="entry name" value="DUF1294"/>
</dbReference>